<evidence type="ECO:0000256" key="5">
    <source>
        <dbReference type="PROSITE-ProRule" id="PRU00335"/>
    </source>
</evidence>
<dbReference type="InterPro" id="IPR041490">
    <property type="entry name" value="KstR2_TetR_C"/>
</dbReference>
<sequence length="257" mass="28804">MTMTKPPSAQRTRTAGRRRAADTSARRQDIIDIAADLFATRGYRSTTVREIGDAAGVLSGSLYHHFDSKETILHELVSGYLKEIGDRYQEISDSSLEPAEAIRQLITAAFSSLHAHRAAVTVIQNEREQLSELPRFAYLDEEERRTQRLWVSVLQEGISSGVFRAGLDPDTVYRFIRDAVWVSVRWYRPEGPLTEEALADQYLSVILHGLLDSDTESVPEKPKRAPVKRTSTAKAKKKTTTKKTTAATRTRTSRADG</sequence>
<accession>A0A7X6AVD7</accession>
<dbReference type="Pfam" id="PF17932">
    <property type="entry name" value="TetR_C_24"/>
    <property type="match status" value="1"/>
</dbReference>
<reference evidence="8 9" key="1">
    <citation type="submission" date="2020-02" db="EMBL/GenBank/DDBJ databases">
        <title>Streptomyces malaysiensis DSM14702 (JHCC583434, PFL_A843) Genome sequencing and assembly.</title>
        <authorList>
            <person name="Samborskyy M."/>
        </authorList>
    </citation>
    <scope>NUCLEOTIDE SEQUENCE [LARGE SCALE GENOMIC DNA]</scope>
    <source>
        <strain evidence="8 9">DSM 14702</strain>
    </source>
</reference>
<keyword evidence="2" id="KW-0805">Transcription regulation</keyword>
<dbReference type="InterPro" id="IPR036271">
    <property type="entry name" value="Tet_transcr_reg_TetR-rel_C_sf"/>
</dbReference>
<feature type="DNA-binding region" description="H-T-H motif" evidence="5">
    <location>
        <begin position="47"/>
        <end position="66"/>
    </location>
</feature>
<dbReference type="EMBL" id="JAALLH010000001">
    <property type="protein sequence ID" value="NIY64239.1"/>
    <property type="molecule type" value="Genomic_DNA"/>
</dbReference>
<dbReference type="SUPFAM" id="SSF48498">
    <property type="entry name" value="Tetracyclin repressor-like, C-terminal domain"/>
    <property type="match status" value="1"/>
</dbReference>
<comment type="caution">
    <text evidence="8">The sequence shown here is derived from an EMBL/GenBank/DDBJ whole genome shotgun (WGS) entry which is preliminary data.</text>
</comment>
<dbReference type="PRINTS" id="PR00455">
    <property type="entry name" value="HTHTETR"/>
</dbReference>
<proteinExistence type="predicted"/>
<keyword evidence="4" id="KW-0804">Transcription</keyword>
<feature type="region of interest" description="Disordered" evidence="6">
    <location>
        <begin position="1"/>
        <end position="23"/>
    </location>
</feature>
<evidence type="ECO:0000256" key="4">
    <source>
        <dbReference type="ARBA" id="ARBA00023163"/>
    </source>
</evidence>
<evidence type="ECO:0000256" key="6">
    <source>
        <dbReference type="SAM" id="MobiDB-lite"/>
    </source>
</evidence>
<dbReference type="PROSITE" id="PS50977">
    <property type="entry name" value="HTH_TETR_2"/>
    <property type="match status" value="1"/>
</dbReference>
<dbReference type="PANTHER" id="PTHR30055:SF175">
    <property type="entry name" value="HTH-TYPE TRANSCRIPTIONAL REPRESSOR KSTR2"/>
    <property type="match status" value="1"/>
</dbReference>
<dbReference type="InterPro" id="IPR001647">
    <property type="entry name" value="HTH_TetR"/>
</dbReference>
<dbReference type="AlphaFoldDB" id="A0A7X6AVD7"/>
<evidence type="ECO:0000256" key="3">
    <source>
        <dbReference type="ARBA" id="ARBA00023125"/>
    </source>
</evidence>
<protein>
    <recommendedName>
        <fullName evidence="7">HTH tetR-type domain-containing protein</fullName>
    </recommendedName>
</protein>
<evidence type="ECO:0000313" key="8">
    <source>
        <dbReference type="EMBL" id="NIY64239.1"/>
    </source>
</evidence>
<evidence type="ECO:0000313" key="9">
    <source>
        <dbReference type="Proteomes" id="UP000536624"/>
    </source>
</evidence>
<gene>
    <name evidence="8" type="ORF">SMALB_2197</name>
</gene>
<dbReference type="PANTHER" id="PTHR30055">
    <property type="entry name" value="HTH-TYPE TRANSCRIPTIONAL REGULATOR RUTR"/>
    <property type="match status" value="1"/>
</dbReference>
<dbReference type="InterPro" id="IPR050109">
    <property type="entry name" value="HTH-type_TetR-like_transc_reg"/>
</dbReference>
<name>A0A7X6AVD7_STRMQ</name>
<dbReference type="GO" id="GO:0003700">
    <property type="term" value="F:DNA-binding transcription factor activity"/>
    <property type="evidence" value="ECO:0007669"/>
    <property type="project" value="TreeGrafter"/>
</dbReference>
<dbReference type="Gene3D" id="1.10.357.10">
    <property type="entry name" value="Tetracycline Repressor, domain 2"/>
    <property type="match status" value="1"/>
</dbReference>
<feature type="region of interest" description="Disordered" evidence="6">
    <location>
        <begin position="215"/>
        <end position="257"/>
    </location>
</feature>
<dbReference type="Pfam" id="PF00440">
    <property type="entry name" value="TetR_N"/>
    <property type="match status" value="1"/>
</dbReference>
<evidence type="ECO:0000259" key="7">
    <source>
        <dbReference type="PROSITE" id="PS50977"/>
    </source>
</evidence>
<evidence type="ECO:0000256" key="1">
    <source>
        <dbReference type="ARBA" id="ARBA00022491"/>
    </source>
</evidence>
<keyword evidence="1" id="KW-0678">Repressor</keyword>
<dbReference type="GO" id="GO:0000976">
    <property type="term" value="F:transcription cis-regulatory region binding"/>
    <property type="evidence" value="ECO:0007669"/>
    <property type="project" value="TreeGrafter"/>
</dbReference>
<dbReference type="RefSeq" id="WP_208972958.1">
    <property type="nucleotide sequence ID" value="NZ_JAALLH010000001.1"/>
</dbReference>
<dbReference type="SUPFAM" id="SSF46689">
    <property type="entry name" value="Homeodomain-like"/>
    <property type="match status" value="1"/>
</dbReference>
<evidence type="ECO:0000256" key="2">
    <source>
        <dbReference type="ARBA" id="ARBA00023015"/>
    </source>
</evidence>
<organism evidence="8 9">
    <name type="scientific">Streptomyces malaysiensis</name>
    <dbReference type="NCBI Taxonomy" id="92644"/>
    <lineage>
        <taxon>Bacteria</taxon>
        <taxon>Bacillati</taxon>
        <taxon>Actinomycetota</taxon>
        <taxon>Actinomycetes</taxon>
        <taxon>Kitasatosporales</taxon>
        <taxon>Streptomycetaceae</taxon>
        <taxon>Streptomyces</taxon>
        <taxon>Streptomyces violaceusniger group</taxon>
    </lineage>
</organism>
<dbReference type="Gene3D" id="1.10.10.60">
    <property type="entry name" value="Homeodomain-like"/>
    <property type="match status" value="1"/>
</dbReference>
<dbReference type="Proteomes" id="UP000536624">
    <property type="component" value="Unassembled WGS sequence"/>
</dbReference>
<dbReference type="InterPro" id="IPR009057">
    <property type="entry name" value="Homeodomain-like_sf"/>
</dbReference>
<keyword evidence="3 5" id="KW-0238">DNA-binding</keyword>
<feature type="domain" description="HTH tetR-type" evidence="7">
    <location>
        <begin position="24"/>
        <end position="84"/>
    </location>
</feature>